<proteinExistence type="predicted"/>
<dbReference type="AlphaFoldDB" id="A0A0B2VR71"/>
<gene>
    <name evidence="2" type="primary">Arfgef3</name>
    <name evidence="2" type="ORF">Tcan_16326</name>
</gene>
<sequence>MLAPSMENCQRRPVAREVCLYYLVQPAMIRDQRFEREDVTETENESCAMQVLHALNGMPTWKPQYQCRILTIIVEMMCNGSGRTAVAAVNSALQLCMQVYGAAEETSVRLASRAAISQILCSFCAPENPHQEDSAQEKIAIYMDATSVLDSAIKKTSSLGHHSEQTVILLDAIYSILSSQTTAVQNHQPFISVIWQELCPCLMKLLGEPVKGARDLSGGSDEPLGRGQSAVVALNKSIFESPEAARSLYQILEQILRLLAPLSSMRTVLEAVFHKALLYPKVEQRAEALRLIRKVSIPSHLGAFLDSAFPYKIDEGIKRTLGASFESVDGEQRIGSNNTVESCPRGDAEDLTDDVAKKISENSTDSIDEMSKRLRCLAKKIESRNGISLDECQPCESTDEEEMETAKCFVNELESRLPNWMLLKSTIEVDEAIQGFASAFFSDYDGRDHRIMSDVRRIQKVVGVLSDHCVAARRISRWLLTASWDAFLASISRFVISRDKQRRILRPKLAEAMDYALRAMHALAYISVTLGYLGIGNRSGWIFERLVEMSCPVEELRETSAREKTNASGDRLAKWPLRRVDALSMQIVLDTALECALHAPECWKHIIRCTEYVWEIEKYLFGTTAQEQNNRWSLWKKKATKAPVEEQLCAEQSVEDVLKGNTSDVFDSHLAARVLCILIAKTDSFYESVGKNLNLPSLCELMRSLVAASESRLQFSMQKSVALTDPASIMHRIAFIILRLSPRPLVHLMKVWASITYHFVQCACVREDEQLTRASIGCLNDCVSGLLISEPNGFCFNQMLFRPFQDILCGDMCSEESQDQIVSLLASFVHTRPDEIGSGWRPLFGALRALRTSPLNESDAVSSGISSVQATVLDVFSTYLNIRNANVLTATLLDYVTCVLHYLQATESNFGESCQDFEVASTALQCLLKVENIVHDLMVKADSAVPHLLHRLRLRLLLRERVCENIDASIEPSYIVAPLSSVLLDDPFFDCTYHSPLPTDLDCLLQPSSEAVPWSSLGGVGRSCVELHLSLVEGLTAVAVTCPASLQSRLLHTIAETISSLINSKFGVDYGSYALSSLIFPVLQQWIRRETADSEVNLKQAIGLFTEVAVTYINTSNGEQL</sequence>
<dbReference type="PANTHER" id="PTHR10663:SF344">
    <property type="entry name" value="BREFELDIN A-INHIBITED GUANINE NUCLEOTIDE-EXCHANGE PROTEIN 3"/>
    <property type="match status" value="1"/>
</dbReference>
<dbReference type="STRING" id="6265.A0A0B2VR71"/>
<accession>A0A0B2VR71</accession>
<dbReference type="OrthoDB" id="10002886at2759"/>
<dbReference type="EMBL" id="JPKZ01001136">
    <property type="protein sequence ID" value="KHN83794.1"/>
    <property type="molecule type" value="Genomic_DNA"/>
</dbReference>
<protein>
    <submittedName>
        <fullName evidence="2">Brefeldin A-inhibited guanine nucleotide-exchange protein 3</fullName>
    </submittedName>
</protein>
<dbReference type="PANTHER" id="PTHR10663">
    <property type="entry name" value="GUANYL-NUCLEOTIDE EXCHANGE FACTOR"/>
    <property type="match status" value="1"/>
</dbReference>
<organism evidence="2 3">
    <name type="scientific">Toxocara canis</name>
    <name type="common">Canine roundworm</name>
    <dbReference type="NCBI Taxonomy" id="6265"/>
    <lineage>
        <taxon>Eukaryota</taxon>
        <taxon>Metazoa</taxon>
        <taxon>Ecdysozoa</taxon>
        <taxon>Nematoda</taxon>
        <taxon>Chromadorea</taxon>
        <taxon>Rhabditida</taxon>
        <taxon>Spirurina</taxon>
        <taxon>Ascaridomorpha</taxon>
        <taxon>Ascaridoidea</taxon>
        <taxon>Toxocaridae</taxon>
        <taxon>Toxocara</taxon>
    </lineage>
</organism>
<reference evidence="2 3" key="1">
    <citation type="submission" date="2014-11" db="EMBL/GenBank/DDBJ databases">
        <title>Genetic blueprint of the zoonotic pathogen Toxocara canis.</title>
        <authorList>
            <person name="Zhu X.-Q."/>
            <person name="Korhonen P.K."/>
            <person name="Cai H."/>
            <person name="Young N.D."/>
            <person name="Nejsum P."/>
            <person name="von Samson-Himmelstjerna G."/>
            <person name="Boag P.R."/>
            <person name="Tan P."/>
            <person name="Li Q."/>
            <person name="Min J."/>
            <person name="Yang Y."/>
            <person name="Wang X."/>
            <person name="Fang X."/>
            <person name="Hall R.S."/>
            <person name="Hofmann A."/>
            <person name="Sternberg P.W."/>
            <person name="Jex A.R."/>
            <person name="Gasser R.B."/>
        </authorList>
    </citation>
    <scope>NUCLEOTIDE SEQUENCE [LARGE SCALE GENOMIC DNA]</scope>
    <source>
        <strain evidence="2">PN_DK_2014</strain>
    </source>
</reference>
<feature type="domain" description="Mon2/Sec7/BIG1-like HDS" evidence="1">
    <location>
        <begin position="788"/>
        <end position="853"/>
    </location>
</feature>
<name>A0A0B2VR71_TOXCA</name>
<evidence type="ECO:0000313" key="2">
    <source>
        <dbReference type="EMBL" id="KHN83794.1"/>
    </source>
</evidence>
<comment type="caution">
    <text evidence="2">The sequence shown here is derived from an EMBL/GenBank/DDBJ whole genome shotgun (WGS) entry which is preliminary data.</text>
</comment>
<evidence type="ECO:0000313" key="3">
    <source>
        <dbReference type="Proteomes" id="UP000031036"/>
    </source>
</evidence>
<keyword evidence="3" id="KW-1185">Reference proteome</keyword>
<dbReference type="OMA" id="CRNNPFD"/>
<dbReference type="Proteomes" id="UP000031036">
    <property type="component" value="Unassembled WGS sequence"/>
</dbReference>
<dbReference type="Pfam" id="PF09324">
    <property type="entry name" value="Sec7-like_HDS"/>
    <property type="match status" value="1"/>
</dbReference>
<dbReference type="InterPro" id="IPR015403">
    <property type="entry name" value="Mon2/Sec7/BIG1-like_HDS"/>
</dbReference>
<evidence type="ECO:0000259" key="1">
    <source>
        <dbReference type="Pfam" id="PF09324"/>
    </source>
</evidence>